<keyword evidence="1" id="KW-0812">Transmembrane</keyword>
<proteinExistence type="predicted"/>
<accession>A0A8D9S5Y0</accession>
<comment type="caution">
    <text evidence="2">The sequence shown here is derived from an EMBL/GenBank/DDBJ whole genome shotgun (WGS) entry which is preliminary data.</text>
</comment>
<dbReference type="EMBL" id="ACHG01000030">
    <property type="protein sequence ID" value="EEI66318.1"/>
    <property type="molecule type" value="Genomic_DNA"/>
</dbReference>
<name>A0A8D9S5Y0_LIMRT</name>
<reference evidence="2 3" key="1">
    <citation type="submission" date="2009-01" db="EMBL/GenBank/DDBJ databases">
        <authorList>
            <person name="Qin X."/>
            <person name="Bachman B."/>
            <person name="Battles P."/>
            <person name="Bell A."/>
            <person name="Bess C."/>
            <person name="Bickham C."/>
            <person name="Chaboub L."/>
            <person name="Chen D."/>
            <person name="Coyle M."/>
            <person name="Deiros D.R."/>
            <person name="Dinh H."/>
            <person name="Forbes L."/>
            <person name="Fowler G."/>
            <person name="Francisco L."/>
            <person name="Fu Q."/>
            <person name="Gubbala S."/>
            <person name="Hale W."/>
            <person name="Han Y."/>
            <person name="Hemphill L."/>
            <person name="Highlander S.K."/>
            <person name="Hirani K."/>
            <person name="Hogues M."/>
            <person name="Jackson L."/>
            <person name="Jakkamsetti A."/>
            <person name="Javaid M."/>
            <person name="Jiang H."/>
            <person name="Korchina V."/>
            <person name="Kovar C."/>
            <person name="Lara F."/>
            <person name="Lee S."/>
            <person name="Mata R."/>
            <person name="Mathew T."/>
            <person name="Moen C."/>
            <person name="Morales K."/>
            <person name="Munidasa M."/>
            <person name="Nazareth L."/>
            <person name="Ngo R."/>
            <person name="Nguyen L."/>
            <person name="Okwuonu G."/>
            <person name="Ongeri F."/>
            <person name="Patil S."/>
            <person name="Petrosino J."/>
            <person name="Pham C."/>
            <person name="Pham P."/>
            <person name="Pu L.-L."/>
            <person name="Puazo M."/>
            <person name="Raj R."/>
            <person name="Reid J."/>
            <person name="Rouhana J."/>
            <person name="Saada N."/>
            <person name="Shang Y."/>
            <person name="Simmons D."/>
            <person name="Thornton R."/>
            <person name="Warren J."/>
            <person name="Weissenberger G."/>
            <person name="Zhang J."/>
            <person name="Zhang L."/>
            <person name="Zhou C."/>
            <person name="Zhu D."/>
            <person name="Muzny D."/>
            <person name="Worley K."/>
            <person name="Gibbs R."/>
        </authorList>
    </citation>
    <scope>NUCLEOTIDE SEQUENCE [LARGE SCALE GENOMIC DNA]</scope>
    <source>
        <strain evidence="2 3">CF48-3A</strain>
    </source>
</reference>
<evidence type="ECO:0000313" key="2">
    <source>
        <dbReference type="EMBL" id="EEI66318.1"/>
    </source>
</evidence>
<evidence type="ECO:0000313" key="3">
    <source>
        <dbReference type="Proteomes" id="UP000003419"/>
    </source>
</evidence>
<keyword evidence="1" id="KW-0472">Membrane</keyword>
<evidence type="ECO:0000256" key="1">
    <source>
        <dbReference type="SAM" id="Phobius"/>
    </source>
</evidence>
<feature type="transmembrane region" description="Helical" evidence="1">
    <location>
        <begin position="20"/>
        <end position="42"/>
    </location>
</feature>
<gene>
    <name evidence="2" type="ORF">HMPREF0534_0369</name>
</gene>
<sequence length="54" mass="6577">MRYDWISEFSINRAGHLMPNWFAVFGMVFGFVILPLILFWLTRRERAENDERVK</sequence>
<dbReference type="Proteomes" id="UP000003419">
    <property type="component" value="Unassembled WGS sequence"/>
</dbReference>
<keyword evidence="1" id="KW-1133">Transmembrane helix</keyword>
<dbReference type="AlphaFoldDB" id="A0A8D9S5Y0"/>
<protein>
    <submittedName>
        <fullName evidence="2">Uncharacterized protein</fullName>
    </submittedName>
</protein>
<organism evidence="2 3">
    <name type="scientific">Limosilactobacillus reuteri CF48-3A</name>
    <dbReference type="NCBI Taxonomy" id="525341"/>
    <lineage>
        <taxon>Bacteria</taxon>
        <taxon>Bacillati</taxon>
        <taxon>Bacillota</taxon>
        <taxon>Bacilli</taxon>
        <taxon>Lactobacillales</taxon>
        <taxon>Lactobacillaceae</taxon>
        <taxon>Limosilactobacillus</taxon>
    </lineage>
</organism>